<protein>
    <submittedName>
        <fullName evidence="2">Uncharacterized protein LOC104613322</fullName>
    </submittedName>
</protein>
<evidence type="ECO:0000313" key="1">
    <source>
        <dbReference type="Proteomes" id="UP000189703"/>
    </source>
</evidence>
<dbReference type="PANTHER" id="PTHR31168">
    <property type="entry name" value="OS02G0292800 PROTEIN"/>
    <property type="match status" value="1"/>
</dbReference>
<dbReference type="RefSeq" id="XP_010279398.1">
    <property type="nucleotide sequence ID" value="XM_010281096.2"/>
</dbReference>
<dbReference type="OrthoDB" id="761598at2759"/>
<gene>
    <name evidence="2" type="primary">LOC104613322</name>
</gene>
<sequence length="245" mass="27459">MKEEKLDVILVPLGLLVMAMYNGWLLITILRTPTRTAIGLNAVSRQQWVISMMADPAHNGMLAVQTIRNSIMASALLATTAITLCSIIGVIVNNLLVHGSSKTYSLFYTVKYLAILLCFFVAFICNVQSIRHYAHVSYLVTIPALKDRIDSIAYMATSLNWGCYFWFLGLRAFYISFPLFLWNFGAIPMFACCCLMPCIQYFLDTTTSLTRSLHGSCFGEGMVRMDDVESSTHPPLLSRTCNIVY</sequence>
<dbReference type="Proteomes" id="UP000189703">
    <property type="component" value="Unplaced"/>
</dbReference>
<reference evidence="2" key="1">
    <citation type="submission" date="2025-08" db="UniProtKB">
        <authorList>
            <consortium name="RefSeq"/>
        </authorList>
    </citation>
    <scope>IDENTIFICATION</scope>
</reference>
<dbReference type="KEGG" id="nnu:104613322"/>
<dbReference type="GeneID" id="104613322"/>
<dbReference type="eggNOG" id="ENOG502QS3Z">
    <property type="taxonomic scope" value="Eukaryota"/>
</dbReference>
<dbReference type="Pfam" id="PF04654">
    <property type="entry name" value="DUF599"/>
    <property type="match status" value="1"/>
</dbReference>
<accession>A0A1U8BQ58</accession>
<keyword evidence="1" id="KW-1185">Reference proteome</keyword>
<name>A0A1U8BQ58_NELNU</name>
<proteinExistence type="predicted"/>
<organism evidence="1 2">
    <name type="scientific">Nelumbo nucifera</name>
    <name type="common">Sacred lotus</name>
    <dbReference type="NCBI Taxonomy" id="4432"/>
    <lineage>
        <taxon>Eukaryota</taxon>
        <taxon>Viridiplantae</taxon>
        <taxon>Streptophyta</taxon>
        <taxon>Embryophyta</taxon>
        <taxon>Tracheophyta</taxon>
        <taxon>Spermatophyta</taxon>
        <taxon>Magnoliopsida</taxon>
        <taxon>Proteales</taxon>
        <taxon>Nelumbonaceae</taxon>
        <taxon>Nelumbo</taxon>
    </lineage>
</organism>
<dbReference type="PANTHER" id="PTHR31168:SF19">
    <property type="entry name" value="OS01G0683700 PROTEIN"/>
    <property type="match status" value="1"/>
</dbReference>
<evidence type="ECO:0000313" key="2">
    <source>
        <dbReference type="RefSeq" id="XP_010279398.1"/>
    </source>
</evidence>
<dbReference type="InterPro" id="IPR006747">
    <property type="entry name" value="DUF599"/>
</dbReference>
<dbReference type="AlphaFoldDB" id="A0A1U8BQ58"/>